<protein>
    <submittedName>
        <fullName evidence="1">Uncharacterized protein</fullName>
    </submittedName>
</protein>
<organism evidence="1 2">
    <name type="scientific">Candidatus Anoxymicrobium japonicum</name>
    <dbReference type="NCBI Taxonomy" id="2013648"/>
    <lineage>
        <taxon>Bacteria</taxon>
        <taxon>Bacillati</taxon>
        <taxon>Actinomycetota</taxon>
        <taxon>Candidatus Geothermincolia</taxon>
        <taxon>Candidatus Geothermincolales</taxon>
        <taxon>Candidatus Anoxymicrobiaceae</taxon>
        <taxon>Candidatus Anoxymicrobium</taxon>
    </lineage>
</organism>
<name>A0A2N3G3Z8_9ACTN</name>
<dbReference type="Gene3D" id="2.60.290.11">
    <property type="entry name" value="TM1070-like"/>
    <property type="match status" value="3"/>
</dbReference>
<dbReference type="InterPro" id="IPR036698">
    <property type="entry name" value="TM1070-like_sf"/>
</dbReference>
<dbReference type="AlphaFoldDB" id="A0A2N3G3Z8"/>
<gene>
    <name evidence="1" type="ORF">CVT63_07940</name>
</gene>
<evidence type="ECO:0000313" key="2">
    <source>
        <dbReference type="Proteomes" id="UP000233654"/>
    </source>
</evidence>
<feature type="non-terminal residue" evidence="1">
    <location>
        <position position="1"/>
    </location>
</feature>
<dbReference type="SUPFAM" id="SSF75005">
    <property type="entry name" value="Arabinanase/levansucrase/invertase"/>
    <property type="match status" value="2"/>
</dbReference>
<dbReference type="EMBL" id="PHEX01000097">
    <property type="protein sequence ID" value="PKQ27453.1"/>
    <property type="molecule type" value="Genomic_DNA"/>
</dbReference>
<dbReference type="InterPro" id="IPR023296">
    <property type="entry name" value="Glyco_hydro_beta-prop_sf"/>
</dbReference>
<evidence type="ECO:0000313" key="1">
    <source>
        <dbReference type="EMBL" id="PKQ27453.1"/>
    </source>
</evidence>
<dbReference type="Proteomes" id="UP000233654">
    <property type="component" value="Unassembled WGS sequence"/>
</dbReference>
<accession>A0A2N3G3Z8</accession>
<sequence length="1044" mass="113730">DNVFQLYDNFALTGQPDNLDKVSRVGTALTPGLSTAWDALIRERMSVLYDSSDSTYKAWYSGHEWHNDPGPDEATSDIGYATSADGITWSKHGDAVMDSGWQDQDPSVVKVGNTFYMYVETTDRPAWPSLDTYRYTSLDGINWSAGAMVKDQAGTPLVWVEGVNSWHMLYEDMVTRGGANVFPINHATSADGITWIDDASNPVVPAEDGIDSCPDGIYKDASNYYHLYYHGGDLPRNVYARSTFPNNLTAWTTMAKPFYPRQYESFVPLKVGNEMWFYAWNTGAYLHLENEYDGILPNPPYGYGYTDGRDLSGYSRFKGYDAGNSLNTSKWDKKIRSGDGSSAAWNFNPDGIEISPGEEESVQSASLLSKATFTGDIIIEIRKKLIGNSYADVSLGTCANDATDIIDEAGGYTEWHHTALKKGYTWMYNQVNNPSSCIRRANDVGVTATNISGDFDPGEATQGVFNDHGNYRGGQTVVDSVRVRKYAVAVPTYAVNAEEETTAPPSGSISINSGAASTTSAAVQLTLSASDPFDSASLIQMQISNSSAFVGALWEPYVTSRSWTLEGGYGARTVYARFKNSRGYVSGAKEDAIAYQASTNPWDSYTGPNGEMHISPTWYLAEGSTDWGFSDYISVVNPNSTPVTCKVTYMTTAGPIVKNPNPTIPANAQLTINPADDLGPKDFSTLVECLENKPIAVDRTMTWIGAGQTVEEGHNSMGVTKPSKEWGMAEGSSKWGFETWLLIQNPNATTDATVTVTYMIEGEGPKTVNHNVPKASRASFNMKDDIGEKDASIKVESNVPVIPERAMYRNNRREGHDSVGTTTPATNYYLAEGCAGYGFTTYILIQNPNSTPTNVDVTYMTGAGPVPVPTFSMPASSRKTINVNSTATLPNPDFSTRVHGSQPIIAERAMYWDNGTGESCHDSIGLAAPHRAFYLPDGQSSAGRDTWTLVQNPNDTPTEVEIRYLTPTGAGNVVFYEYIPASSRMSFEMKRDLPNSRAAIVVVSQTTGNNIMVERSMYWGGADQRGGGTDTVGGFMDATMNGVL</sequence>
<reference evidence="1 2" key="1">
    <citation type="journal article" date="2017" name="ISME J.">
        <title>Potential for microbial H2 and metal transformations associated with novel bacteria and archaea in deep terrestrial subsurface sediments.</title>
        <authorList>
            <person name="Hernsdorf A.W."/>
            <person name="Amano Y."/>
            <person name="Miyakawa K."/>
            <person name="Ise K."/>
            <person name="Suzuki Y."/>
            <person name="Anantharaman K."/>
            <person name="Probst A."/>
            <person name="Burstein D."/>
            <person name="Thomas B.C."/>
            <person name="Banfield J.F."/>
        </authorList>
    </citation>
    <scope>NUCLEOTIDE SEQUENCE [LARGE SCALE GENOMIC DNA]</scope>
    <source>
        <strain evidence="1">HGW-Actinobacteria-3</strain>
    </source>
</reference>
<proteinExistence type="predicted"/>
<dbReference type="Gene3D" id="2.115.10.20">
    <property type="entry name" value="Glycosyl hydrolase domain, family 43"/>
    <property type="match status" value="2"/>
</dbReference>
<comment type="caution">
    <text evidence="1">The sequence shown here is derived from an EMBL/GenBank/DDBJ whole genome shotgun (WGS) entry which is preliminary data.</text>
</comment>